<organism evidence="1 2">
    <name type="scientific">Trifolium pratense</name>
    <name type="common">Red clover</name>
    <dbReference type="NCBI Taxonomy" id="57577"/>
    <lineage>
        <taxon>Eukaryota</taxon>
        <taxon>Viridiplantae</taxon>
        <taxon>Streptophyta</taxon>
        <taxon>Embryophyta</taxon>
        <taxon>Tracheophyta</taxon>
        <taxon>Spermatophyta</taxon>
        <taxon>Magnoliopsida</taxon>
        <taxon>eudicotyledons</taxon>
        <taxon>Gunneridae</taxon>
        <taxon>Pentapetalae</taxon>
        <taxon>rosids</taxon>
        <taxon>fabids</taxon>
        <taxon>Fabales</taxon>
        <taxon>Fabaceae</taxon>
        <taxon>Papilionoideae</taxon>
        <taxon>50 kb inversion clade</taxon>
        <taxon>NPAAA clade</taxon>
        <taxon>Hologalegina</taxon>
        <taxon>IRL clade</taxon>
        <taxon>Trifolieae</taxon>
        <taxon>Trifolium</taxon>
    </lineage>
</organism>
<sequence>MSESSQTTKSTRSTRSKAKVESSKIIKDVVPITTVHPSNTKAQTTAEKKGKMKTAEKKTKATKTSAKTDCDIPKPVSEVVETKAPTSDNPNSTENLGSDAEKKNNTTSEPVESEMQIDDTPTEIDSKTADNSPTIAEMVTEKSTHIDPEKDVMLDVETSLNEPEEAETADKETMNEAAVEKDVETTVTASDSSDEETGTAQEGTSDDEEDTQFEESNQSILISEKEKGAEKSLDAEKGKGEDVVDVDTYETTKPAKRTTGGMTKRLRSSSSKVVPTASKTPAPRVKTKGVGPVKGWSKVFAPTSKKKETLKRKKESSSDSDYDAAEDVPNISSPTPKTKATAKKVPQNVEEAPCDNISFHRAAFALRWDYIYQRRLAVERELTKDALKCQDIFHYIKEAGLLKTIGDFSPCYELLVKEFLVNIPEECDNPLSKDYHKVYVRGKCINFSPTVINNYLGRSVEPKAELEVANDVVSSEITAGKVKVGPKNKLIPTSKLNVKYAILNRIGSTNWYQLSMQQMLQQHIRSTAVKMPIAFPSLLCGIILDQYPDIKVVTDTPKKRETAFTFHHMLFGDHNVADHVGTSADGAGPMTKVEIIAALKVQCQEIDKQKDELEEKNKMKIWIYGIWNEDMKILSMSCWLSDDKAIDKATQTVRKCRKISVIAEREIARDSESSQWQDEM</sequence>
<protein>
    <submittedName>
        <fullName evidence="1">Uncharacterized protein</fullName>
    </submittedName>
</protein>
<reference evidence="1" key="1">
    <citation type="submission" date="2023-10" db="EMBL/GenBank/DDBJ databases">
        <authorList>
            <person name="Rodriguez Cubillos JULIANA M."/>
            <person name="De Vega J."/>
        </authorList>
    </citation>
    <scope>NUCLEOTIDE SEQUENCE</scope>
</reference>
<accession>A0ACB0J1M3</accession>
<comment type="caution">
    <text evidence="1">The sequence shown here is derived from an EMBL/GenBank/DDBJ whole genome shotgun (WGS) entry which is preliminary data.</text>
</comment>
<name>A0ACB0J1M3_TRIPR</name>
<dbReference type="Proteomes" id="UP001177021">
    <property type="component" value="Unassembled WGS sequence"/>
</dbReference>
<keyword evidence="2" id="KW-1185">Reference proteome</keyword>
<gene>
    <name evidence="1" type="ORF">MILVUS5_LOCUS8236</name>
</gene>
<evidence type="ECO:0000313" key="1">
    <source>
        <dbReference type="EMBL" id="CAJ2637948.1"/>
    </source>
</evidence>
<dbReference type="EMBL" id="CASHSV030000013">
    <property type="protein sequence ID" value="CAJ2637948.1"/>
    <property type="molecule type" value="Genomic_DNA"/>
</dbReference>
<proteinExistence type="predicted"/>
<evidence type="ECO:0000313" key="2">
    <source>
        <dbReference type="Proteomes" id="UP001177021"/>
    </source>
</evidence>